<sequence>YDEQNYYKEPTKTLKGLNVKCQKPSIRSEANSADVIFQEELFEPFDFLAIGTFGMELLDTDPPTPTLPTPFENLTNPSEITENDLMFINYELEKFLEAEEKENANDTSGRSSQASIITLSHKPTEGADSEGHVNTMACPLQNYLFATSIEQTETDEEVKKEKGSLEGVFKRNNMAHHGDSTKICEGAEKQPRKKNAANFMKKVVKRFNSSSSFSKAPSKNHADVSDIPSSAWRRAVKMFHRKVHPEEMTDKQVKLQKSEKKDIFHENDRQIRGYNENKMVGHGGSKRSEKSTMKLSSNGTHGDASTINEGHWIKTDSDCKLKRETHASLSPN</sequence>
<reference evidence="2" key="1">
    <citation type="submission" date="2020-07" db="EMBL/GenBank/DDBJ databases">
        <title>Ethylene signaling mediates host invasion by parasitic plants.</title>
        <authorList>
            <person name="Yoshida S."/>
        </authorList>
    </citation>
    <scope>NUCLEOTIDE SEQUENCE</scope>
    <source>
        <strain evidence="2">Okayama</strain>
    </source>
</reference>
<dbReference type="OrthoDB" id="780166at2759"/>
<dbReference type="AlphaFoldDB" id="A0A830CNL3"/>
<dbReference type="EMBL" id="BMAC01000552">
    <property type="protein sequence ID" value="GFP98998.1"/>
    <property type="molecule type" value="Genomic_DNA"/>
</dbReference>
<evidence type="ECO:0000313" key="3">
    <source>
        <dbReference type="Proteomes" id="UP000653305"/>
    </source>
</evidence>
<keyword evidence="3" id="KW-1185">Reference proteome</keyword>
<evidence type="ECO:0000256" key="1">
    <source>
        <dbReference type="SAM" id="MobiDB-lite"/>
    </source>
</evidence>
<name>A0A830CNL3_9LAMI</name>
<feature type="non-terminal residue" evidence="2">
    <location>
        <position position="332"/>
    </location>
</feature>
<feature type="compositionally biased region" description="Polar residues" evidence="1">
    <location>
        <begin position="293"/>
        <end position="308"/>
    </location>
</feature>
<dbReference type="Proteomes" id="UP000653305">
    <property type="component" value="Unassembled WGS sequence"/>
</dbReference>
<dbReference type="GO" id="GO:2000012">
    <property type="term" value="P:regulation of auxin polar transport"/>
    <property type="evidence" value="ECO:0007669"/>
    <property type="project" value="InterPro"/>
</dbReference>
<gene>
    <name evidence="2" type="ORF">PHJA_002043700</name>
</gene>
<comment type="caution">
    <text evidence="2">The sequence shown here is derived from an EMBL/GenBank/DDBJ whole genome shotgun (WGS) entry which is preliminary data.</text>
</comment>
<evidence type="ECO:0000313" key="2">
    <source>
        <dbReference type="EMBL" id="GFP98998.1"/>
    </source>
</evidence>
<dbReference type="PANTHER" id="PTHR34959">
    <property type="entry name" value="PROTEIN LAZY 1"/>
    <property type="match status" value="1"/>
</dbReference>
<dbReference type="GO" id="GO:0009630">
    <property type="term" value="P:gravitropism"/>
    <property type="evidence" value="ECO:0007669"/>
    <property type="project" value="InterPro"/>
</dbReference>
<feature type="compositionally biased region" description="Basic and acidic residues" evidence="1">
    <location>
        <begin position="311"/>
        <end position="326"/>
    </location>
</feature>
<protein>
    <submittedName>
        <fullName evidence="2">Uncharacterized protein</fullName>
    </submittedName>
</protein>
<accession>A0A830CNL3</accession>
<organism evidence="2 3">
    <name type="scientific">Phtheirospermum japonicum</name>
    <dbReference type="NCBI Taxonomy" id="374723"/>
    <lineage>
        <taxon>Eukaryota</taxon>
        <taxon>Viridiplantae</taxon>
        <taxon>Streptophyta</taxon>
        <taxon>Embryophyta</taxon>
        <taxon>Tracheophyta</taxon>
        <taxon>Spermatophyta</taxon>
        <taxon>Magnoliopsida</taxon>
        <taxon>eudicotyledons</taxon>
        <taxon>Gunneridae</taxon>
        <taxon>Pentapetalae</taxon>
        <taxon>asterids</taxon>
        <taxon>lamiids</taxon>
        <taxon>Lamiales</taxon>
        <taxon>Orobanchaceae</taxon>
        <taxon>Orobanchaceae incertae sedis</taxon>
        <taxon>Phtheirospermum</taxon>
    </lineage>
</organism>
<dbReference type="PANTHER" id="PTHR34959:SF3">
    <property type="entry name" value="PROTEIN LAZY 1"/>
    <property type="match status" value="1"/>
</dbReference>
<proteinExistence type="predicted"/>
<feature type="region of interest" description="Disordered" evidence="1">
    <location>
        <begin position="276"/>
        <end position="332"/>
    </location>
</feature>
<dbReference type="InterPro" id="IPR038928">
    <property type="entry name" value="LAZY1"/>
</dbReference>